<dbReference type="OrthoDB" id="2873222at2"/>
<dbReference type="AlphaFoldDB" id="A0A8J3AH70"/>
<organism evidence="1 2">
    <name type="scientific">Gottfriedia solisilvae</name>
    <dbReference type="NCBI Taxonomy" id="1516104"/>
    <lineage>
        <taxon>Bacteria</taxon>
        <taxon>Bacillati</taxon>
        <taxon>Bacillota</taxon>
        <taxon>Bacilli</taxon>
        <taxon>Bacillales</taxon>
        <taxon>Bacillaceae</taxon>
        <taxon>Gottfriedia</taxon>
    </lineage>
</organism>
<accession>A0A8J3AH70</accession>
<evidence type="ECO:0000313" key="2">
    <source>
        <dbReference type="Proteomes" id="UP000626244"/>
    </source>
</evidence>
<proteinExistence type="predicted"/>
<gene>
    <name evidence="1" type="ORF">GCM10007380_19420</name>
</gene>
<name>A0A8J3AH70_9BACI</name>
<dbReference type="Proteomes" id="UP000626244">
    <property type="component" value="Unassembled WGS sequence"/>
</dbReference>
<sequence length="223" mass="27114">MEINIILLIYGNKLPPKKHIEKIMKKYQYYYQIERDNQYFNEEDFYNIMIEERYTGLEPRKGLFSSIIPVRKSYLSKFINIFNTLNCNLCLCKENHEHPMAVFHGKEFEGYCYYLYQEDKKIMFLEDYGLEANNMNLGDLYEMVLEMPDFDVNDEESLKKLDWNKFLPVNERFCVEELEWYRQTPHEMRWLIVDAKRNTNKAFHQWVKKLMQFEPLKKANGSA</sequence>
<comment type="caution">
    <text evidence="1">The sequence shown here is derived from an EMBL/GenBank/DDBJ whole genome shotgun (WGS) entry which is preliminary data.</text>
</comment>
<dbReference type="RefSeq" id="WP_087998317.1">
    <property type="nucleotide sequence ID" value="NZ_BMHB01000001.1"/>
</dbReference>
<reference evidence="2" key="1">
    <citation type="journal article" date="2019" name="Int. J. Syst. Evol. Microbiol.">
        <title>The Global Catalogue of Microorganisms (GCM) 10K type strain sequencing project: providing services to taxonomists for standard genome sequencing and annotation.</title>
        <authorList>
            <consortium name="The Broad Institute Genomics Platform"/>
            <consortium name="The Broad Institute Genome Sequencing Center for Infectious Disease"/>
            <person name="Wu L."/>
            <person name="Ma J."/>
        </authorList>
    </citation>
    <scope>NUCLEOTIDE SEQUENCE [LARGE SCALE GENOMIC DNA]</scope>
    <source>
        <strain evidence="2">CGMCC 1.14993</strain>
    </source>
</reference>
<evidence type="ECO:0000313" key="1">
    <source>
        <dbReference type="EMBL" id="GGI13739.1"/>
    </source>
</evidence>
<dbReference type="EMBL" id="BMHB01000001">
    <property type="protein sequence ID" value="GGI13739.1"/>
    <property type="molecule type" value="Genomic_DNA"/>
</dbReference>
<keyword evidence="2" id="KW-1185">Reference proteome</keyword>
<protein>
    <submittedName>
        <fullName evidence="1">Uncharacterized protein</fullName>
    </submittedName>
</protein>